<reference evidence="2" key="2">
    <citation type="submission" date="2020-09" db="EMBL/GenBank/DDBJ databases">
        <authorList>
            <person name="Sun Q."/>
            <person name="Kim S."/>
        </authorList>
    </citation>
    <scope>NUCLEOTIDE SEQUENCE</scope>
    <source>
        <strain evidence="2">KCTC 32422</strain>
    </source>
</reference>
<dbReference type="Proteomes" id="UP000634139">
    <property type="component" value="Unassembled WGS sequence"/>
</dbReference>
<dbReference type="Pfam" id="PF13472">
    <property type="entry name" value="Lipase_GDSL_2"/>
    <property type="match status" value="1"/>
</dbReference>
<dbReference type="Gene3D" id="3.40.50.1110">
    <property type="entry name" value="SGNH hydrolase"/>
    <property type="match status" value="1"/>
</dbReference>
<gene>
    <name evidence="2" type="ORF">GCM10011617_05410</name>
</gene>
<comment type="caution">
    <text evidence="2">The sequence shown here is derived from an EMBL/GenBank/DDBJ whole genome shotgun (WGS) entry which is preliminary data.</text>
</comment>
<name>A0A918VDB3_9SPHN</name>
<dbReference type="AlphaFoldDB" id="A0A918VDB3"/>
<evidence type="ECO:0000313" key="2">
    <source>
        <dbReference type="EMBL" id="GGZ89230.1"/>
    </source>
</evidence>
<dbReference type="PANTHER" id="PTHR30383:SF5">
    <property type="entry name" value="SGNH HYDROLASE-TYPE ESTERASE DOMAIN-CONTAINING PROTEIN"/>
    <property type="match status" value="1"/>
</dbReference>
<proteinExistence type="predicted"/>
<dbReference type="SUPFAM" id="SSF52266">
    <property type="entry name" value="SGNH hydrolase"/>
    <property type="match status" value="1"/>
</dbReference>
<accession>A0A918VDB3</accession>
<dbReference type="PANTHER" id="PTHR30383">
    <property type="entry name" value="THIOESTERASE 1/PROTEASE 1/LYSOPHOSPHOLIPASE L1"/>
    <property type="match status" value="1"/>
</dbReference>
<feature type="domain" description="SGNH hydrolase-type esterase" evidence="1">
    <location>
        <begin position="82"/>
        <end position="244"/>
    </location>
</feature>
<organism evidence="2 3">
    <name type="scientific">Novosphingobium arvoryzae</name>
    <dbReference type="NCBI Taxonomy" id="1256514"/>
    <lineage>
        <taxon>Bacteria</taxon>
        <taxon>Pseudomonadati</taxon>
        <taxon>Pseudomonadota</taxon>
        <taxon>Alphaproteobacteria</taxon>
        <taxon>Sphingomonadales</taxon>
        <taxon>Sphingomonadaceae</taxon>
        <taxon>Novosphingobium</taxon>
    </lineage>
</organism>
<reference evidence="2" key="1">
    <citation type="journal article" date="2014" name="Int. J. Syst. Evol. Microbiol.">
        <title>Complete genome sequence of Corynebacterium casei LMG S-19264T (=DSM 44701T), isolated from a smear-ripened cheese.</title>
        <authorList>
            <consortium name="US DOE Joint Genome Institute (JGI-PGF)"/>
            <person name="Walter F."/>
            <person name="Albersmeier A."/>
            <person name="Kalinowski J."/>
            <person name="Ruckert C."/>
        </authorList>
    </citation>
    <scope>NUCLEOTIDE SEQUENCE</scope>
    <source>
        <strain evidence="2">KCTC 32422</strain>
    </source>
</reference>
<protein>
    <submittedName>
        <fullName evidence="2">Lipase</fullName>
    </submittedName>
</protein>
<sequence>MGNPRLRIAALALLLGLALTGWYYRANLDPRPKVQMADQPCPPPAQQADEVKPVKFDWVELCRYTHENARLLASGAPIDVVFFGDSITEYWAAADPTFFTGGRINRGISGQTSQQLVLRFRQDVLGLKPKIVVMQAGVNDILGNTGLIGPDAYIANFETLIDLAQLHGIGVVIGGLPAASGIPGRDDIAATARTADLNRRLRDLARRRGVPFADYHAALAGPDGKPRAGLSDDGVHLTPAGYAAIRPVAERAVAQARGRLSAAA</sequence>
<dbReference type="GO" id="GO:0004622">
    <property type="term" value="F:phosphatidylcholine lysophospholipase activity"/>
    <property type="evidence" value="ECO:0007669"/>
    <property type="project" value="TreeGrafter"/>
</dbReference>
<dbReference type="InterPro" id="IPR013830">
    <property type="entry name" value="SGNH_hydro"/>
</dbReference>
<dbReference type="EMBL" id="BMZD01000001">
    <property type="protein sequence ID" value="GGZ89230.1"/>
    <property type="molecule type" value="Genomic_DNA"/>
</dbReference>
<dbReference type="InterPro" id="IPR036514">
    <property type="entry name" value="SGNH_hydro_sf"/>
</dbReference>
<evidence type="ECO:0000259" key="1">
    <source>
        <dbReference type="Pfam" id="PF13472"/>
    </source>
</evidence>
<dbReference type="RefSeq" id="WP_189538846.1">
    <property type="nucleotide sequence ID" value="NZ_BMZD01000001.1"/>
</dbReference>
<evidence type="ECO:0000313" key="3">
    <source>
        <dbReference type="Proteomes" id="UP000634139"/>
    </source>
</evidence>
<dbReference type="InterPro" id="IPR051532">
    <property type="entry name" value="Ester_Hydrolysis_Enzymes"/>
</dbReference>
<keyword evidence="3" id="KW-1185">Reference proteome</keyword>